<evidence type="ECO:0000313" key="2">
    <source>
        <dbReference type="Proteomes" id="UP001165143"/>
    </source>
</evidence>
<dbReference type="AlphaFoldDB" id="A0A9W6PNL0"/>
<dbReference type="RefSeq" id="WP_033252883.1">
    <property type="nucleotide sequence ID" value="NZ_BSRX01000047.1"/>
</dbReference>
<sequence length="134" mass="14500">MTQDDAPAPELDEFGFDPYEDLLDLDRPFPLVLYRHGPDGELMLPAAHVGALLRHAAETFRSWRTSGRVPLDLETTGRLYGGLLQHAADIDTAVADTARNGLPDPDTAASRARADRIAHELAEIADAWSAAGTP</sequence>
<dbReference type="Proteomes" id="UP001165143">
    <property type="component" value="Unassembled WGS sequence"/>
</dbReference>
<proteinExistence type="predicted"/>
<reference evidence="1" key="1">
    <citation type="submission" date="2023-02" db="EMBL/GenBank/DDBJ databases">
        <title>Kitasatospora phosalacinea NBRC 14362.</title>
        <authorList>
            <person name="Ichikawa N."/>
            <person name="Sato H."/>
            <person name="Tonouchi N."/>
        </authorList>
    </citation>
    <scope>NUCLEOTIDE SEQUENCE</scope>
    <source>
        <strain evidence="1">NBRC 14362</strain>
    </source>
</reference>
<gene>
    <name evidence="1" type="ORF">Kpho01_60920</name>
</gene>
<dbReference type="OrthoDB" id="4264560at2"/>
<dbReference type="EMBL" id="BSRX01000047">
    <property type="protein sequence ID" value="GLW58081.1"/>
    <property type="molecule type" value="Genomic_DNA"/>
</dbReference>
<accession>A0A9W6PNL0</accession>
<organism evidence="1 2">
    <name type="scientific">Kitasatospora phosalacinea</name>
    <dbReference type="NCBI Taxonomy" id="2065"/>
    <lineage>
        <taxon>Bacteria</taxon>
        <taxon>Bacillati</taxon>
        <taxon>Actinomycetota</taxon>
        <taxon>Actinomycetes</taxon>
        <taxon>Kitasatosporales</taxon>
        <taxon>Streptomycetaceae</taxon>
        <taxon>Kitasatospora</taxon>
    </lineage>
</organism>
<name>A0A9W6PNL0_9ACTN</name>
<evidence type="ECO:0000313" key="1">
    <source>
        <dbReference type="EMBL" id="GLW58081.1"/>
    </source>
</evidence>
<comment type="caution">
    <text evidence="1">The sequence shown here is derived from an EMBL/GenBank/DDBJ whole genome shotgun (WGS) entry which is preliminary data.</text>
</comment>
<protein>
    <submittedName>
        <fullName evidence="1">Uncharacterized protein</fullName>
    </submittedName>
</protein>